<dbReference type="KEGG" id="lmb:C9I47_1638"/>
<feature type="domain" description="Cytidylate kinase" evidence="10">
    <location>
        <begin position="19"/>
        <end position="232"/>
    </location>
</feature>
<dbReference type="GO" id="GO:0036430">
    <property type="term" value="F:CMP kinase activity"/>
    <property type="evidence" value="ECO:0007669"/>
    <property type="project" value="RHEA"/>
</dbReference>
<feature type="binding site" evidence="8">
    <location>
        <begin position="22"/>
        <end position="30"/>
    </location>
    <ligand>
        <name>ATP</name>
        <dbReference type="ChEBI" id="CHEBI:30616"/>
    </ligand>
</feature>
<dbReference type="EMBL" id="CP029843">
    <property type="protein sequence ID" value="AWV07334.1"/>
    <property type="molecule type" value="Genomic_DNA"/>
</dbReference>
<evidence type="ECO:0000256" key="1">
    <source>
        <dbReference type="ARBA" id="ARBA00009427"/>
    </source>
</evidence>
<dbReference type="InterPro" id="IPR027417">
    <property type="entry name" value="P-loop_NTPase"/>
</dbReference>
<comment type="similarity">
    <text evidence="1 8">Belongs to the cytidylate kinase family. Type 1 subfamily.</text>
</comment>
<comment type="subcellular location">
    <subcellularLocation>
        <location evidence="8">Cytoplasm</location>
    </subcellularLocation>
</comment>
<gene>
    <name evidence="8" type="primary">cmk</name>
    <name evidence="11" type="ORF">C9I47_1638</name>
</gene>
<dbReference type="HAMAP" id="MF_00238">
    <property type="entry name" value="Cytidyl_kinase_type1"/>
    <property type="match status" value="1"/>
</dbReference>
<dbReference type="GO" id="GO:0005524">
    <property type="term" value="F:ATP binding"/>
    <property type="evidence" value="ECO:0007669"/>
    <property type="project" value="UniProtKB-UniRule"/>
</dbReference>
<feature type="region of interest" description="Disordered" evidence="9">
    <location>
        <begin position="1"/>
        <end position="21"/>
    </location>
</feature>
<dbReference type="GO" id="GO:0005829">
    <property type="term" value="C:cytosol"/>
    <property type="evidence" value="ECO:0007669"/>
    <property type="project" value="TreeGrafter"/>
</dbReference>
<dbReference type="EC" id="2.7.4.25" evidence="8"/>
<keyword evidence="4 8" id="KW-0418">Kinase</keyword>
<keyword evidence="12" id="KW-1185">Reference proteome</keyword>
<accession>A0A2U9T8X6</accession>
<evidence type="ECO:0000256" key="2">
    <source>
        <dbReference type="ARBA" id="ARBA00022679"/>
    </source>
</evidence>
<keyword evidence="2 8" id="KW-0808">Transferase</keyword>
<evidence type="ECO:0000256" key="5">
    <source>
        <dbReference type="ARBA" id="ARBA00022840"/>
    </source>
</evidence>
<keyword evidence="8" id="KW-0963">Cytoplasm</keyword>
<proteinExistence type="inferred from homology"/>
<evidence type="ECO:0000313" key="12">
    <source>
        <dbReference type="Proteomes" id="UP000249447"/>
    </source>
</evidence>
<evidence type="ECO:0000256" key="4">
    <source>
        <dbReference type="ARBA" id="ARBA00022777"/>
    </source>
</evidence>
<keyword evidence="3 8" id="KW-0547">Nucleotide-binding</keyword>
<dbReference type="NCBIfam" id="TIGR00017">
    <property type="entry name" value="cmk"/>
    <property type="match status" value="1"/>
</dbReference>
<dbReference type="Gene3D" id="3.40.50.300">
    <property type="entry name" value="P-loop containing nucleotide triphosphate hydrolases"/>
    <property type="match status" value="1"/>
</dbReference>
<dbReference type="AlphaFoldDB" id="A0A2U9T8X6"/>
<sequence length="233" mass="24912">MPAMHNEAQSPAATVPVLTIDGPSGSGKGTISRMVAARLGWRYLDSGALYRAVGVAAGWADLDLDDHGALVRCTFDTEVGFRDDGRGEPRVLVNGTDATDELRTETAGAAASAIAAIPEVRAALKDRQRRFRQPPGLVADGRDMGTVIFPDAPFKVFLTASAEERAQRRYKQLNDKGVSVTLDGLLREILARDARDAQRAVAPLRPADDAVHIDTTGMDIDAVVEQVLALVKP</sequence>
<dbReference type="GO" id="GO:0036431">
    <property type="term" value="F:dCMP kinase activity"/>
    <property type="evidence" value="ECO:0007669"/>
    <property type="project" value="InterPro"/>
</dbReference>
<comment type="catalytic activity">
    <reaction evidence="6 8">
        <text>dCMP + ATP = dCDP + ADP</text>
        <dbReference type="Rhea" id="RHEA:25094"/>
        <dbReference type="ChEBI" id="CHEBI:30616"/>
        <dbReference type="ChEBI" id="CHEBI:57566"/>
        <dbReference type="ChEBI" id="CHEBI:58593"/>
        <dbReference type="ChEBI" id="CHEBI:456216"/>
        <dbReference type="EC" id="2.7.4.25"/>
    </reaction>
</comment>
<dbReference type="CDD" id="cd02020">
    <property type="entry name" value="CMPK"/>
    <property type="match status" value="1"/>
</dbReference>
<evidence type="ECO:0000256" key="3">
    <source>
        <dbReference type="ARBA" id="ARBA00022741"/>
    </source>
</evidence>
<evidence type="ECO:0000313" key="11">
    <source>
        <dbReference type="EMBL" id="AWV07334.1"/>
    </source>
</evidence>
<name>A0A2U9T8X6_9GAMM</name>
<dbReference type="Pfam" id="PF02224">
    <property type="entry name" value="Cytidylate_kin"/>
    <property type="match status" value="1"/>
</dbReference>
<dbReference type="InterPro" id="IPR003136">
    <property type="entry name" value="Cytidylate_kin"/>
</dbReference>
<dbReference type="PANTHER" id="PTHR21299:SF2">
    <property type="entry name" value="CYTIDYLATE KINASE"/>
    <property type="match status" value="1"/>
</dbReference>
<evidence type="ECO:0000256" key="8">
    <source>
        <dbReference type="HAMAP-Rule" id="MF_00238"/>
    </source>
</evidence>
<dbReference type="PANTHER" id="PTHR21299">
    <property type="entry name" value="CYTIDYLATE KINASE/PANTOATE-BETA-ALANINE LIGASE"/>
    <property type="match status" value="1"/>
</dbReference>
<organism evidence="11 12">
    <name type="scientific">Marilutibacter maris</name>
    <dbReference type="NCBI Taxonomy" id="1605891"/>
    <lineage>
        <taxon>Bacteria</taxon>
        <taxon>Pseudomonadati</taxon>
        <taxon>Pseudomonadota</taxon>
        <taxon>Gammaproteobacteria</taxon>
        <taxon>Lysobacterales</taxon>
        <taxon>Lysobacteraceae</taxon>
        <taxon>Marilutibacter</taxon>
    </lineage>
</organism>
<reference evidence="11 12" key="1">
    <citation type="submission" date="2018-05" db="EMBL/GenBank/DDBJ databases">
        <title>The complete genome of Lysobacter maris HZ9B, a marine bacterium antagonistic against terrestrial plant pathogens.</title>
        <authorList>
            <person name="Zhang X.-Q."/>
        </authorList>
    </citation>
    <scope>NUCLEOTIDE SEQUENCE [LARGE SCALE GENOMIC DNA]</scope>
    <source>
        <strain evidence="11 12">HZ9B</strain>
    </source>
</reference>
<evidence type="ECO:0000256" key="9">
    <source>
        <dbReference type="SAM" id="MobiDB-lite"/>
    </source>
</evidence>
<protein>
    <recommendedName>
        <fullName evidence="8">Cytidylate kinase</fullName>
        <shortName evidence="8">CK</shortName>
        <ecNumber evidence="8">2.7.4.25</ecNumber>
    </recommendedName>
    <alternativeName>
        <fullName evidence="8">Cytidine monophosphate kinase</fullName>
        <shortName evidence="8">CMP kinase</shortName>
    </alternativeName>
</protein>
<dbReference type="InterPro" id="IPR011994">
    <property type="entry name" value="Cytidylate_kinase_dom"/>
</dbReference>
<evidence type="ECO:0000259" key="10">
    <source>
        <dbReference type="Pfam" id="PF02224"/>
    </source>
</evidence>
<dbReference type="GO" id="GO:0006220">
    <property type="term" value="P:pyrimidine nucleotide metabolic process"/>
    <property type="evidence" value="ECO:0007669"/>
    <property type="project" value="UniProtKB-UniRule"/>
</dbReference>
<evidence type="ECO:0000256" key="7">
    <source>
        <dbReference type="ARBA" id="ARBA00048478"/>
    </source>
</evidence>
<dbReference type="GO" id="GO:0015949">
    <property type="term" value="P:nucleobase-containing small molecule interconversion"/>
    <property type="evidence" value="ECO:0007669"/>
    <property type="project" value="TreeGrafter"/>
</dbReference>
<keyword evidence="5 8" id="KW-0067">ATP-binding</keyword>
<evidence type="ECO:0000256" key="6">
    <source>
        <dbReference type="ARBA" id="ARBA00047615"/>
    </source>
</evidence>
<dbReference type="SUPFAM" id="SSF52540">
    <property type="entry name" value="P-loop containing nucleoside triphosphate hydrolases"/>
    <property type="match status" value="1"/>
</dbReference>
<dbReference type="Proteomes" id="UP000249447">
    <property type="component" value="Chromosome"/>
</dbReference>
<comment type="catalytic activity">
    <reaction evidence="7 8">
        <text>CMP + ATP = CDP + ADP</text>
        <dbReference type="Rhea" id="RHEA:11600"/>
        <dbReference type="ChEBI" id="CHEBI:30616"/>
        <dbReference type="ChEBI" id="CHEBI:58069"/>
        <dbReference type="ChEBI" id="CHEBI:60377"/>
        <dbReference type="ChEBI" id="CHEBI:456216"/>
        <dbReference type="EC" id="2.7.4.25"/>
    </reaction>
</comment>